<dbReference type="EMBL" id="REGN01005765">
    <property type="protein sequence ID" value="RNA12099.1"/>
    <property type="molecule type" value="Genomic_DNA"/>
</dbReference>
<dbReference type="Proteomes" id="UP000276133">
    <property type="component" value="Unassembled WGS sequence"/>
</dbReference>
<sequence length="135" mass="14899">MVGSLGSFFRTECSAECKRRPALTKIILFLRGATGRVQSLLDQIGQAGDVVEREHVLAHVVLNGQTKVVAEVSVKIGKQKADFLLQPGEQNGYFVKVNGVLVVQTIGDFEREIFLYQFKCCGVVPELELFGQIND</sequence>
<evidence type="ECO:0000313" key="1">
    <source>
        <dbReference type="EMBL" id="RNA12099.1"/>
    </source>
</evidence>
<evidence type="ECO:0000313" key="2">
    <source>
        <dbReference type="Proteomes" id="UP000276133"/>
    </source>
</evidence>
<reference evidence="1 2" key="1">
    <citation type="journal article" date="2018" name="Sci. Rep.">
        <title>Genomic signatures of local adaptation to the degree of environmental predictability in rotifers.</title>
        <authorList>
            <person name="Franch-Gras L."/>
            <person name="Hahn C."/>
            <person name="Garcia-Roger E.M."/>
            <person name="Carmona M.J."/>
            <person name="Serra M."/>
            <person name="Gomez A."/>
        </authorList>
    </citation>
    <scope>NUCLEOTIDE SEQUENCE [LARGE SCALE GENOMIC DNA]</scope>
    <source>
        <strain evidence="1">HYR1</strain>
    </source>
</reference>
<comment type="caution">
    <text evidence="1">The sequence shown here is derived from an EMBL/GenBank/DDBJ whole genome shotgun (WGS) entry which is preliminary data.</text>
</comment>
<proteinExistence type="predicted"/>
<protein>
    <submittedName>
        <fullName evidence="1">Uncharacterized protein</fullName>
    </submittedName>
</protein>
<keyword evidence="2" id="KW-1185">Reference proteome</keyword>
<name>A0A3M7QLD6_BRAPC</name>
<gene>
    <name evidence="1" type="ORF">BpHYR1_035677</name>
</gene>
<accession>A0A3M7QLD6</accession>
<dbReference type="AlphaFoldDB" id="A0A3M7QLD6"/>
<organism evidence="1 2">
    <name type="scientific">Brachionus plicatilis</name>
    <name type="common">Marine rotifer</name>
    <name type="synonym">Brachionus muelleri</name>
    <dbReference type="NCBI Taxonomy" id="10195"/>
    <lineage>
        <taxon>Eukaryota</taxon>
        <taxon>Metazoa</taxon>
        <taxon>Spiralia</taxon>
        <taxon>Gnathifera</taxon>
        <taxon>Rotifera</taxon>
        <taxon>Eurotatoria</taxon>
        <taxon>Monogononta</taxon>
        <taxon>Pseudotrocha</taxon>
        <taxon>Ploima</taxon>
        <taxon>Brachionidae</taxon>
        <taxon>Brachionus</taxon>
    </lineage>
</organism>